<evidence type="ECO:0000313" key="1">
    <source>
        <dbReference type="EMBL" id="KAJ9600139.1"/>
    </source>
</evidence>
<feature type="non-terminal residue" evidence="1">
    <location>
        <position position="79"/>
    </location>
</feature>
<feature type="non-terminal residue" evidence="1">
    <location>
        <position position="1"/>
    </location>
</feature>
<reference evidence="1" key="1">
    <citation type="journal article" date="2023" name="IScience">
        <title>Live-bearing cockroach genome reveals convergent evolutionary mechanisms linked to viviparity in insects and beyond.</title>
        <authorList>
            <person name="Fouks B."/>
            <person name="Harrison M.C."/>
            <person name="Mikhailova A.A."/>
            <person name="Marchal E."/>
            <person name="English S."/>
            <person name="Carruthers M."/>
            <person name="Jennings E.C."/>
            <person name="Chiamaka E.L."/>
            <person name="Frigard R.A."/>
            <person name="Pippel M."/>
            <person name="Attardo G.M."/>
            <person name="Benoit J.B."/>
            <person name="Bornberg-Bauer E."/>
            <person name="Tobe S.S."/>
        </authorList>
    </citation>
    <scope>NUCLEOTIDE SEQUENCE</scope>
    <source>
        <strain evidence="1">Stay&amp;Tobe</strain>
    </source>
</reference>
<reference evidence="1" key="2">
    <citation type="submission" date="2023-05" db="EMBL/GenBank/DDBJ databases">
        <authorList>
            <person name="Fouks B."/>
        </authorList>
    </citation>
    <scope>NUCLEOTIDE SEQUENCE</scope>
    <source>
        <strain evidence="1">Stay&amp;Tobe</strain>
        <tissue evidence="1">Testes</tissue>
    </source>
</reference>
<protein>
    <submittedName>
        <fullName evidence="1">Uncharacterized protein</fullName>
    </submittedName>
</protein>
<name>A0AAD8AJD6_DIPPU</name>
<proteinExistence type="predicted"/>
<dbReference type="EMBL" id="JASPKZ010000446">
    <property type="protein sequence ID" value="KAJ9600139.1"/>
    <property type="molecule type" value="Genomic_DNA"/>
</dbReference>
<sequence>NMFLHPRKFAYTILFAFEAELRNVSLEILLFYFLYSCSIYGSVCNLNTSIVLLHCCPFEESKDTKNVRVEPERAGISVG</sequence>
<dbReference type="AlphaFoldDB" id="A0AAD8AJD6"/>
<comment type="caution">
    <text evidence="1">The sequence shown here is derived from an EMBL/GenBank/DDBJ whole genome shotgun (WGS) entry which is preliminary data.</text>
</comment>
<gene>
    <name evidence="1" type="ORF">L9F63_009549</name>
</gene>
<organism evidence="1 2">
    <name type="scientific">Diploptera punctata</name>
    <name type="common">Pacific beetle cockroach</name>
    <dbReference type="NCBI Taxonomy" id="6984"/>
    <lineage>
        <taxon>Eukaryota</taxon>
        <taxon>Metazoa</taxon>
        <taxon>Ecdysozoa</taxon>
        <taxon>Arthropoda</taxon>
        <taxon>Hexapoda</taxon>
        <taxon>Insecta</taxon>
        <taxon>Pterygota</taxon>
        <taxon>Neoptera</taxon>
        <taxon>Polyneoptera</taxon>
        <taxon>Dictyoptera</taxon>
        <taxon>Blattodea</taxon>
        <taxon>Blaberoidea</taxon>
        <taxon>Blaberidae</taxon>
        <taxon>Diplopterinae</taxon>
        <taxon>Diploptera</taxon>
    </lineage>
</organism>
<accession>A0AAD8AJD6</accession>
<dbReference type="Proteomes" id="UP001233999">
    <property type="component" value="Unassembled WGS sequence"/>
</dbReference>
<evidence type="ECO:0000313" key="2">
    <source>
        <dbReference type="Proteomes" id="UP001233999"/>
    </source>
</evidence>
<keyword evidence="2" id="KW-1185">Reference proteome</keyword>